<sequence>MTTITLIQAAKCGAEGIAQMTARVPDKKTGEVRNLQLSDLKNGPLAFLCTNSVTALAGAREVEITYNANYGSGHQTIQVSSVIS</sequence>
<protein>
    <submittedName>
        <fullName evidence="1">Uncharacterized protein</fullName>
    </submittedName>
</protein>
<comment type="caution">
    <text evidence="1">The sequence shown here is derived from an EMBL/GenBank/DDBJ whole genome shotgun (WGS) entry which is preliminary data.</text>
</comment>
<accession>A0ABQ6FAD2</accession>
<dbReference type="Proteomes" id="UP001157167">
    <property type="component" value="Unassembled WGS sequence"/>
</dbReference>
<dbReference type="RefSeq" id="WP_284187252.1">
    <property type="nucleotide sequence ID" value="NZ_BSPX01000014.1"/>
</dbReference>
<name>A0ABQ6FAD2_9RHOO</name>
<evidence type="ECO:0000313" key="2">
    <source>
        <dbReference type="Proteomes" id="UP001157167"/>
    </source>
</evidence>
<evidence type="ECO:0000313" key="1">
    <source>
        <dbReference type="EMBL" id="GLT21866.1"/>
    </source>
</evidence>
<organism evidence="1 2">
    <name type="scientific">Zoogloea oryzae</name>
    <dbReference type="NCBI Taxonomy" id="310767"/>
    <lineage>
        <taxon>Bacteria</taxon>
        <taxon>Pseudomonadati</taxon>
        <taxon>Pseudomonadota</taxon>
        <taxon>Betaproteobacteria</taxon>
        <taxon>Rhodocyclales</taxon>
        <taxon>Zoogloeaceae</taxon>
        <taxon>Zoogloea</taxon>
    </lineage>
</organism>
<keyword evidence="2" id="KW-1185">Reference proteome</keyword>
<reference evidence="2" key="1">
    <citation type="journal article" date="2019" name="Int. J. Syst. Evol. Microbiol.">
        <title>The Global Catalogue of Microorganisms (GCM) 10K type strain sequencing project: providing services to taxonomists for standard genome sequencing and annotation.</title>
        <authorList>
            <consortium name="The Broad Institute Genomics Platform"/>
            <consortium name="The Broad Institute Genome Sequencing Center for Infectious Disease"/>
            <person name="Wu L."/>
            <person name="Ma J."/>
        </authorList>
    </citation>
    <scope>NUCLEOTIDE SEQUENCE [LARGE SCALE GENOMIC DNA]</scope>
    <source>
        <strain evidence="2">NBRC 102407</strain>
    </source>
</reference>
<proteinExistence type="predicted"/>
<gene>
    <name evidence="1" type="ORF">GCM10007933_13200</name>
</gene>
<dbReference type="EMBL" id="BSPX01000014">
    <property type="protein sequence ID" value="GLT21866.1"/>
    <property type="molecule type" value="Genomic_DNA"/>
</dbReference>